<dbReference type="Pfam" id="PF00072">
    <property type="entry name" value="Response_reg"/>
    <property type="match status" value="1"/>
</dbReference>
<dbReference type="GO" id="GO:0003677">
    <property type="term" value="F:DNA binding"/>
    <property type="evidence" value="ECO:0007669"/>
    <property type="project" value="UniProtKB-KW"/>
</dbReference>
<keyword evidence="1" id="KW-0238">DNA-binding</keyword>
<dbReference type="InterPro" id="IPR011006">
    <property type="entry name" value="CheY-like_superfamily"/>
</dbReference>
<evidence type="ECO:0000259" key="3">
    <source>
        <dbReference type="PROSITE" id="PS50110"/>
    </source>
</evidence>
<dbReference type="PANTHER" id="PTHR43214:SF17">
    <property type="entry name" value="TRANSCRIPTIONAL REGULATORY PROTEIN RCSB"/>
    <property type="match status" value="1"/>
</dbReference>
<evidence type="ECO:0000256" key="2">
    <source>
        <dbReference type="PROSITE-ProRule" id="PRU00169"/>
    </source>
</evidence>
<organism evidence="4 5">
    <name type="scientific">Spongiivirga citrea</name>
    <dbReference type="NCBI Taxonomy" id="1481457"/>
    <lineage>
        <taxon>Bacteria</taxon>
        <taxon>Pseudomonadati</taxon>
        <taxon>Bacteroidota</taxon>
        <taxon>Flavobacteriia</taxon>
        <taxon>Flavobacteriales</taxon>
        <taxon>Flavobacteriaceae</taxon>
        <taxon>Spongiivirga</taxon>
    </lineage>
</organism>
<evidence type="ECO:0000313" key="5">
    <source>
        <dbReference type="Proteomes" id="UP000474296"/>
    </source>
</evidence>
<gene>
    <name evidence="4" type="ORF">GWK10_07310</name>
</gene>
<feature type="domain" description="Response regulatory" evidence="3">
    <location>
        <begin position="4"/>
        <end position="132"/>
    </location>
</feature>
<sequence length="221" mass="25282">MFKKILVAEDIESINQGVHSILERLQVQHISHAQYCDDALLRIKRAIYDKNPFELLICDLSFKKDHRNVTLSSGQELIALLKKEQPNLKIIVFTIEDHPQIASTLINDCEVEGYVLKNRKGLAELEEAIKKVAQNKSYISPQLATTLKRNNLVVLPEYEIQLLTHLANGLTQDQIELHFKKQGITPNSRSAIEKRLKDLRDDFNAQTTVHLVTIVKDLQLI</sequence>
<dbReference type="InterPro" id="IPR001789">
    <property type="entry name" value="Sig_transdc_resp-reg_receiver"/>
</dbReference>
<dbReference type="PROSITE" id="PS50110">
    <property type="entry name" value="RESPONSE_REGULATORY"/>
    <property type="match status" value="1"/>
</dbReference>
<keyword evidence="2" id="KW-0597">Phosphoprotein</keyword>
<dbReference type="AlphaFoldDB" id="A0A6M0CJ52"/>
<keyword evidence="5" id="KW-1185">Reference proteome</keyword>
<dbReference type="PANTHER" id="PTHR43214">
    <property type="entry name" value="TWO-COMPONENT RESPONSE REGULATOR"/>
    <property type="match status" value="1"/>
</dbReference>
<comment type="caution">
    <text evidence="4">The sequence shown here is derived from an EMBL/GenBank/DDBJ whole genome shotgun (WGS) entry which is preliminary data.</text>
</comment>
<dbReference type="RefSeq" id="WP_164030968.1">
    <property type="nucleotide sequence ID" value="NZ_JAABOQ010000003.1"/>
</dbReference>
<dbReference type="Gene3D" id="3.40.50.2300">
    <property type="match status" value="1"/>
</dbReference>
<reference evidence="4 5" key="1">
    <citation type="submission" date="2020-01" db="EMBL/GenBank/DDBJ databases">
        <title>Spongiivirga citrea KCTC 32990T.</title>
        <authorList>
            <person name="Wang G."/>
        </authorList>
    </citation>
    <scope>NUCLEOTIDE SEQUENCE [LARGE SCALE GENOMIC DNA]</scope>
    <source>
        <strain evidence="4 5">KCTC 32990</strain>
    </source>
</reference>
<dbReference type="EMBL" id="JAABOQ010000003">
    <property type="protein sequence ID" value="NER17013.1"/>
    <property type="molecule type" value="Genomic_DNA"/>
</dbReference>
<name>A0A6M0CJ52_9FLAO</name>
<accession>A0A6M0CJ52</accession>
<dbReference type="SUPFAM" id="SSF52172">
    <property type="entry name" value="CheY-like"/>
    <property type="match status" value="1"/>
</dbReference>
<evidence type="ECO:0000313" key="4">
    <source>
        <dbReference type="EMBL" id="NER17013.1"/>
    </source>
</evidence>
<evidence type="ECO:0000256" key="1">
    <source>
        <dbReference type="ARBA" id="ARBA00023125"/>
    </source>
</evidence>
<dbReference type="Proteomes" id="UP000474296">
    <property type="component" value="Unassembled WGS sequence"/>
</dbReference>
<dbReference type="GO" id="GO:0000160">
    <property type="term" value="P:phosphorelay signal transduction system"/>
    <property type="evidence" value="ECO:0007669"/>
    <property type="project" value="InterPro"/>
</dbReference>
<protein>
    <submittedName>
        <fullName evidence="4">Response regulator</fullName>
    </submittedName>
</protein>
<proteinExistence type="predicted"/>
<feature type="modified residue" description="4-aspartylphosphate" evidence="2">
    <location>
        <position position="59"/>
    </location>
</feature>
<dbReference type="InterPro" id="IPR039420">
    <property type="entry name" value="WalR-like"/>
</dbReference>